<comment type="caution">
    <text evidence="1">The sequence shown here is derived from an EMBL/GenBank/DDBJ whole genome shotgun (WGS) entry which is preliminary data.</text>
</comment>
<dbReference type="PANTHER" id="PTHR37241:SF1">
    <property type="entry name" value="NEUROFILAMENT HEAVY PROTEIN"/>
    <property type="match status" value="1"/>
</dbReference>
<dbReference type="Proteomes" id="UP000813462">
    <property type="component" value="Unassembled WGS sequence"/>
</dbReference>
<accession>A0A978UUF5</accession>
<sequence>MINREEAAGGEFYEKIEAPKFVDFTLPDQYRPDDGYWFCLRVAVTVSYSVIAKYCILFHLFHMIDLKTSTIAAYQEAFERLLHQVDGLLEAFLTGCFIAGVREDIRLDVKIKHPYTLAETIEVARVIEERNQFQRKPVANWPLASGTTRVNNNPNAGLLGLPPNIWSTPTTAPPLVRQLSSQEAREGREKGLCYYCDEKFMTGHRCERPQLFIIEETNDPILEVETDESSENDR</sequence>
<dbReference type="PANTHER" id="PTHR37241">
    <property type="entry name" value="NEUROFILAMENT HEAVY PROTEIN"/>
    <property type="match status" value="1"/>
</dbReference>
<proteinExistence type="predicted"/>
<reference evidence="1" key="1">
    <citation type="journal article" date="2021" name="Front. Plant Sci.">
        <title>Chromosome-Scale Genome Assembly for Chinese Sour Jujube and Insights Into Its Genome Evolution and Domestication Signature.</title>
        <authorList>
            <person name="Shen L.-Y."/>
            <person name="Luo H."/>
            <person name="Wang X.-L."/>
            <person name="Wang X.-M."/>
            <person name="Qiu X.-J."/>
            <person name="Liu H."/>
            <person name="Zhou S.-S."/>
            <person name="Jia K.-H."/>
            <person name="Nie S."/>
            <person name="Bao Y.-T."/>
            <person name="Zhang R.-G."/>
            <person name="Yun Q.-Z."/>
            <person name="Chai Y.-H."/>
            <person name="Lu J.-Y."/>
            <person name="Li Y."/>
            <person name="Zhao S.-W."/>
            <person name="Mao J.-F."/>
            <person name="Jia S.-G."/>
            <person name="Mao Y.-M."/>
        </authorList>
    </citation>
    <scope>NUCLEOTIDE SEQUENCE</scope>
    <source>
        <strain evidence="1">AT0</strain>
        <tissue evidence="1">Leaf</tissue>
    </source>
</reference>
<dbReference type="EMBL" id="JAEACU010000009">
    <property type="protein sequence ID" value="KAH7518505.1"/>
    <property type="molecule type" value="Genomic_DNA"/>
</dbReference>
<evidence type="ECO:0000313" key="1">
    <source>
        <dbReference type="EMBL" id="KAH7518505.1"/>
    </source>
</evidence>
<organism evidence="1 2">
    <name type="scientific">Ziziphus jujuba var. spinosa</name>
    <dbReference type="NCBI Taxonomy" id="714518"/>
    <lineage>
        <taxon>Eukaryota</taxon>
        <taxon>Viridiplantae</taxon>
        <taxon>Streptophyta</taxon>
        <taxon>Embryophyta</taxon>
        <taxon>Tracheophyta</taxon>
        <taxon>Spermatophyta</taxon>
        <taxon>Magnoliopsida</taxon>
        <taxon>eudicotyledons</taxon>
        <taxon>Gunneridae</taxon>
        <taxon>Pentapetalae</taxon>
        <taxon>rosids</taxon>
        <taxon>fabids</taxon>
        <taxon>Rosales</taxon>
        <taxon>Rhamnaceae</taxon>
        <taxon>Paliureae</taxon>
        <taxon>Ziziphus</taxon>
    </lineage>
</organism>
<protein>
    <submittedName>
        <fullName evidence="1">Uncharacterized protein</fullName>
    </submittedName>
</protein>
<gene>
    <name evidence="1" type="ORF">FEM48_Zijuj09G0178900</name>
</gene>
<name>A0A978UUF5_ZIZJJ</name>
<evidence type="ECO:0000313" key="2">
    <source>
        <dbReference type="Proteomes" id="UP000813462"/>
    </source>
</evidence>
<dbReference type="AlphaFoldDB" id="A0A978UUF5"/>